<dbReference type="EMBL" id="CM055733">
    <property type="protein sequence ID" value="KAJ8010046.1"/>
    <property type="molecule type" value="Genomic_DNA"/>
</dbReference>
<comment type="caution">
    <text evidence="1">The sequence shown here is derived from an EMBL/GenBank/DDBJ whole genome shotgun (WGS) entry which is preliminary data.</text>
</comment>
<evidence type="ECO:0000313" key="2">
    <source>
        <dbReference type="Proteomes" id="UP001157502"/>
    </source>
</evidence>
<accession>A0ACC2H270</accession>
<evidence type="ECO:0000313" key="1">
    <source>
        <dbReference type="EMBL" id="KAJ8010046.1"/>
    </source>
</evidence>
<reference evidence="1" key="1">
    <citation type="submission" date="2021-05" db="EMBL/GenBank/DDBJ databases">
        <authorList>
            <person name="Pan Q."/>
            <person name="Jouanno E."/>
            <person name="Zahm M."/>
            <person name="Klopp C."/>
            <person name="Cabau C."/>
            <person name="Louis A."/>
            <person name="Berthelot C."/>
            <person name="Parey E."/>
            <person name="Roest Crollius H."/>
            <person name="Montfort J."/>
            <person name="Robinson-Rechavi M."/>
            <person name="Bouchez O."/>
            <person name="Lampietro C."/>
            <person name="Lopez Roques C."/>
            <person name="Donnadieu C."/>
            <person name="Postlethwait J."/>
            <person name="Bobe J."/>
            <person name="Dillon D."/>
            <person name="Chandos A."/>
            <person name="von Hippel F."/>
            <person name="Guiguen Y."/>
        </authorList>
    </citation>
    <scope>NUCLEOTIDE SEQUENCE</scope>
    <source>
        <strain evidence="1">YG-Jan2019</strain>
    </source>
</reference>
<dbReference type="Proteomes" id="UP001157502">
    <property type="component" value="Chromosome 6"/>
</dbReference>
<protein>
    <submittedName>
        <fullName evidence="1">Uncharacterized protein</fullName>
    </submittedName>
</protein>
<name>A0ACC2H270_DALPE</name>
<proteinExistence type="predicted"/>
<gene>
    <name evidence="1" type="ORF">DPEC_G00070910</name>
</gene>
<sequence length="258" mass="28628">MPILRAAPQRVRQTRTGEMAGDGGGGCLWVTYPHPPPPCFSGPVGHRRQQAGAGEGPWASHCLPPAPPQTSSLPLPRVLGVRRKHRLQRYDLLEEPAPLPPPRHREEGATRALRWVQQSFSGVVRSETRDTPVVGVRIRREVCTPALRRDNDIQRRSHPQEQWQGQRIGSIPSCVCACEAAPRGLLPHCVDPGPGPQRYQNPQRQKSNSSSPAPKQEAPEPGYAMLSTWFLSQSTSFRLLPLSPRERKSHSAEEYVSP</sequence>
<keyword evidence="2" id="KW-1185">Reference proteome</keyword>
<organism evidence="1 2">
    <name type="scientific">Dallia pectoralis</name>
    <name type="common">Alaska blackfish</name>
    <dbReference type="NCBI Taxonomy" id="75939"/>
    <lineage>
        <taxon>Eukaryota</taxon>
        <taxon>Metazoa</taxon>
        <taxon>Chordata</taxon>
        <taxon>Craniata</taxon>
        <taxon>Vertebrata</taxon>
        <taxon>Euteleostomi</taxon>
        <taxon>Actinopterygii</taxon>
        <taxon>Neopterygii</taxon>
        <taxon>Teleostei</taxon>
        <taxon>Protacanthopterygii</taxon>
        <taxon>Esociformes</taxon>
        <taxon>Umbridae</taxon>
        <taxon>Dallia</taxon>
    </lineage>
</organism>